<gene>
    <name evidence="1" type="ORF">N5C46_09975</name>
</gene>
<sequence length="201" mass="21735">MKKRILMIMILSVGFLLMACSGAKQQVVEQAKPDQESEDAATETDEEIDSVDLGEATGQGQDLVQEESDTTKDPLATYPSEKIEYARVWLQVIGNGDVEELNVQHISAGEQLNPYDDKSVAYPEDVIVLTGKASADGTVTYSGNGDGTINVYDVPSHWPSSEQIEESMEEYTKNIVDGTEKVSVDAGDEEEVVGVIGKISG</sequence>
<evidence type="ECO:0000313" key="1">
    <source>
        <dbReference type="EMBL" id="UXH46341.1"/>
    </source>
</evidence>
<name>A0ACD4CCJ3_9BACI</name>
<protein>
    <submittedName>
        <fullName evidence="1">Uncharacterized protein</fullName>
    </submittedName>
</protein>
<proteinExistence type="predicted"/>
<organism evidence="1 2">
    <name type="scientific">Rossellomorea vietnamensis</name>
    <dbReference type="NCBI Taxonomy" id="218284"/>
    <lineage>
        <taxon>Bacteria</taxon>
        <taxon>Bacillati</taxon>
        <taxon>Bacillota</taxon>
        <taxon>Bacilli</taxon>
        <taxon>Bacillales</taxon>
        <taxon>Bacillaceae</taxon>
        <taxon>Rossellomorea</taxon>
    </lineage>
</organism>
<dbReference type="Proteomes" id="UP001064027">
    <property type="component" value="Chromosome"/>
</dbReference>
<reference evidence="1" key="1">
    <citation type="submission" date="2022-09" db="EMBL/GenBank/DDBJ databases">
        <title>Complete genome sequence of Rossellomorea vietnamensis strain RL-WG62, a newly isolated PGPR with the potential for plant salinity stress alleviation.</title>
        <authorList>
            <person name="Ren L."/>
            <person name="Wang G."/>
            <person name="Hu H."/>
        </authorList>
    </citation>
    <scope>NUCLEOTIDE SEQUENCE</scope>
    <source>
        <strain evidence="1">RL-WG62</strain>
    </source>
</reference>
<dbReference type="EMBL" id="CP104558">
    <property type="protein sequence ID" value="UXH46341.1"/>
    <property type="molecule type" value="Genomic_DNA"/>
</dbReference>
<keyword evidence="2" id="KW-1185">Reference proteome</keyword>
<accession>A0ACD4CCJ3</accession>
<evidence type="ECO:0000313" key="2">
    <source>
        <dbReference type="Proteomes" id="UP001064027"/>
    </source>
</evidence>